<comment type="caution">
    <text evidence="1">The sequence shown here is derived from an EMBL/GenBank/DDBJ whole genome shotgun (WGS) entry which is preliminary data.</text>
</comment>
<dbReference type="Gene3D" id="3.50.50.60">
    <property type="entry name" value="FAD/NAD(P)-binding domain"/>
    <property type="match status" value="1"/>
</dbReference>
<dbReference type="EMBL" id="DUZY01000005">
    <property type="protein sequence ID" value="DAD41720.1"/>
    <property type="molecule type" value="Genomic_DNA"/>
</dbReference>
<dbReference type="InterPro" id="IPR036188">
    <property type="entry name" value="FAD/NAD-bd_sf"/>
</dbReference>
<sequence>MLSGVGPAEHLRSHNIKVMPDHPMVGQGMSDNPINMASTFPPHLCIEISLAQVIGITLRKLSTWLISLARECRVTFKRGLHTYMVGKVILGPIATGHLELRNRNPDENPSVTFNYFKEAS</sequence>
<evidence type="ECO:0000313" key="2">
    <source>
        <dbReference type="Proteomes" id="UP000607653"/>
    </source>
</evidence>
<keyword evidence="2" id="KW-1185">Reference proteome</keyword>
<dbReference type="PANTHER" id="PTHR45968:SF3">
    <property type="entry name" value="OS04G0573100 PROTEIN"/>
    <property type="match status" value="1"/>
</dbReference>
<evidence type="ECO:0008006" key="3">
    <source>
        <dbReference type="Google" id="ProtNLM"/>
    </source>
</evidence>
<dbReference type="Gene3D" id="3.30.410.40">
    <property type="match status" value="1"/>
</dbReference>
<evidence type="ECO:0000313" key="1">
    <source>
        <dbReference type="EMBL" id="DAD41720.1"/>
    </source>
</evidence>
<dbReference type="PANTHER" id="PTHR45968">
    <property type="entry name" value="OSJNBA0019K04.7 PROTEIN"/>
    <property type="match status" value="1"/>
</dbReference>
<name>A0A822ZB13_NELNU</name>
<dbReference type="InterPro" id="IPR051871">
    <property type="entry name" value="GMC_Oxidoreductase-Related"/>
</dbReference>
<accession>A0A822ZB13</accession>
<proteinExistence type="predicted"/>
<dbReference type="AlphaFoldDB" id="A0A822ZB13"/>
<organism evidence="1 2">
    <name type="scientific">Nelumbo nucifera</name>
    <name type="common">Sacred lotus</name>
    <dbReference type="NCBI Taxonomy" id="4432"/>
    <lineage>
        <taxon>Eukaryota</taxon>
        <taxon>Viridiplantae</taxon>
        <taxon>Streptophyta</taxon>
        <taxon>Embryophyta</taxon>
        <taxon>Tracheophyta</taxon>
        <taxon>Spermatophyta</taxon>
        <taxon>Magnoliopsida</taxon>
        <taxon>Proteales</taxon>
        <taxon>Nelumbonaceae</taxon>
        <taxon>Nelumbo</taxon>
    </lineage>
</organism>
<dbReference type="Proteomes" id="UP000607653">
    <property type="component" value="Unassembled WGS sequence"/>
</dbReference>
<dbReference type="SUPFAM" id="SSF54373">
    <property type="entry name" value="FAD-linked reductases, C-terminal domain"/>
    <property type="match status" value="1"/>
</dbReference>
<reference evidence="1 2" key="1">
    <citation type="journal article" date="2020" name="Mol. Biol. Evol.">
        <title>Distinct Expression and Methylation Patterns for Genes with Different Fates following a Single Whole-Genome Duplication in Flowering Plants.</title>
        <authorList>
            <person name="Shi T."/>
            <person name="Rahmani R.S."/>
            <person name="Gugger P.F."/>
            <person name="Wang M."/>
            <person name="Li H."/>
            <person name="Zhang Y."/>
            <person name="Li Z."/>
            <person name="Wang Q."/>
            <person name="Van de Peer Y."/>
            <person name="Marchal K."/>
            <person name="Chen J."/>
        </authorList>
    </citation>
    <scope>NUCLEOTIDE SEQUENCE [LARGE SCALE GENOMIC DNA]</scope>
    <source>
        <tissue evidence="1">Leaf</tissue>
    </source>
</reference>
<gene>
    <name evidence="1" type="ORF">HUJ06_016043</name>
</gene>
<protein>
    <recommendedName>
        <fullName evidence="3">Protein HOTHEAD-like</fullName>
    </recommendedName>
</protein>